<evidence type="ECO:0000313" key="1">
    <source>
        <dbReference type="Proteomes" id="UP000887574"/>
    </source>
</evidence>
<dbReference type="InterPro" id="IPR016162">
    <property type="entry name" value="Ald_DH_N"/>
</dbReference>
<name>A0A915DT45_9BILA</name>
<dbReference type="WBParaSite" id="jg22884">
    <property type="protein sequence ID" value="jg22884"/>
    <property type="gene ID" value="jg22884"/>
</dbReference>
<organism evidence="1 2">
    <name type="scientific">Ditylenchus dipsaci</name>
    <dbReference type="NCBI Taxonomy" id="166011"/>
    <lineage>
        <taxon>Eukaryota</taxon>
        <taxon>Metazoa</taxon>
        <taxon>Ecdysozoa</taxon>
        <taxon>Nematoda</taxon>
        <taxon>Chromadorea</taxon>
        <taxon>Rhabditida</taxon>
        <taxon>Tylenchina</taxon>
        <taxon>Tylenchomorpha</taxon>
        <taxon>Sphaerularioidea</taxon>
        <taxon>Anguinidae</taxon>
        <taxon>Anguininae</taxon>
        <taxon>Ditylenchus</taxon>
    </lineage>
</organism>
<dbReference type="Proteomes" id="UP000887574">
    <property type="component" value="Unplaced"/>
</dbReference>
<reference evidence="2" key="1">
    <citation type="submission" date="2022-11" db="UniProtKB">
        <authorList>
            <consortium name="WormBaseParasite"/>
        </authorList>
    </citation>
    <scope>IDENTIFICATION</scope>
</reference>
<evidence type="ECO:0000313" key="2">
    <source>
        <dbReference type="WBParaSite" id="jg22884"/>
    </source>
</evidence>
<accession>A0A915DT45</accession>
<keyword evidence="1" id="KW-1185">Reference proteome</keyword>
<dbReference type="InterPro" id="IPR016161">
    <property type="entry name" value="Ald_DH/histidinol_DH"/>
</dbReference>
<protein>
    <submittedName>
        <fullName evidence="2">Uncharacterized protein</fullName>
    </submittedName>
</protein>
<proteinExistence type="predicted"/>
<dbReference type="SUPFAM" id="SSF53720">
    <property type="entry name" value="ALDH-like"/>
    <property type="match status" value="1"/>
</dbReference>
<sequence>MPCLGAFSTINNSGSRHAAQDAQLFASKAYINGECLDADNGQTIKVTNPATGEVMVPCLRWAPRKPAAPSKLPDKALPAWRALTAKERSTSCVAGSN</sequence>
<dbReference type="AlphaFoldDB" id="A0A915DT45"/>
<dbReference type="GO" id="GO:0016491">
    <property type="term" value="F:oxidoreductase activity"/>
    <property type="evidence" value="ECO:0007669"/>
    <property type="project" value="InterPro"/>
</dbReference>
<dbReference type="Gene3D" id="3.40.605.10">
    <property type="entry name" value="Aldehyde Dehydrogenase, Chain A, domain 1"/>
    <property type="match status" value="1"/>
</dbReference>